<evidence type="ECO:0000313" key="1">
    <source>
        <dbReference type="EMBL" id="QHS77830.1"/>
    </source>
</evidence>
<accession>A0A6C0AEG0</accession>
<organism evidence="1">
    <name type="scientific">viral metagenome</name>
    <dbReference type="NCBI Taxonomy" id="1070528"/>
    <lineage>
        <taxon>unclassified sequences</taxon>
        <taxon>metagenomes</taxon>
        <taxon>organismal metagenomes</taxon>
    </lineage>
</organism>
<dbReference type="AlphaFoldDB" id="A0A6C0AEG0"/>
<name>A0A6C0AEG0_9ZZZZ</name>
<proteinExistence type="predicted"/>
<sequence length="64" mass="7717">MLNDIEYVEISKIIFTFDYELEVKLELPFSFLINNYNKKIMKEYVLKDTSPVQINWARSFSSLF</sequence>
<protein>
    <submittedName>
        <fullName evidence="1">Uncharacterized protein</fullName>
    </submittedName>
</protein>
<reference evidence="1" key="1">
    <citation type="journal article" date="2020" name="Nature">
        <title>Giant virus diversity and host interactions through global metagenomics.</title>
        <authorList>
            <person name="Schulz F."/>
            <person name="Roux S."/>
            <person name="Paez-Espino D."/>
            <person name="Jungbluth S."/>
            <person name="Walsh D.A."/>
            <person name="Denef V.J."/>
            <person name="McMahon K.D."/>
            <person name="Konstantinidis K.T."/>
            <person name="Eloe-Fadrosh E.A."/>
            <person name="Kyrpides N.C."/>
            <person name="Woyke T."/>
        </authorList>
    </citation>
    <scope>NUCLEOTIDE SEQUENCE</scope>
    <source>
        <strain evidence="1">GVMAG-S-1021933-23</strain>
    </source>
</reference>
<dbReference type="EMBL" id="MN740593">
    <property type="protein sequence ID" value="QHS77830.1"/>
    <property type="molecule type" value="Genomic_DNA"/>
</dbReference>